<accession>A0AAP0KY10</accession>
<name>A0AAP0KY10_9MAGN</name>
<evidence type="ECO:0000313" key="2">
    <source>
        <dbReference type="EMBL" id="KAK9159450.1"/>
    </source>
</evidence>
<organism evidence="2 3">
    <name type="scientific">Stephania yunnanensis</name>
    <dbReference type="NCBI Taxonomy" id="152371"/>
    <lineage>
        <taxon>Eukaryota</taxon>
        <taxon>Viridiplantae</taxon>
        <taxon>Streptophyta</taxon>
        <taxon>Embryophyta</taxon>
        <taxon>Tracheophyta</taxon>
        <taxon>Spermatophyta</taxon>
        <taxon>Magnoliopsida</taxon>
        <taxon>Ranunculales</taxon>
        <taxon>Menispermaceae</taxon>
        <taxon>Menispermoideae</taxon>
        <taxon>Cissampelideae</taxon>
        <taxon>Stephania</taxon>
    </lineage>
</organism>
<dbReference type="EMBL" id="JBBNAF010000003">
    <property type="protein sequence ID" value="KAK9159450.1"/>
    <property type="molecule type" value="Genomic_DNA"/>
</dbReference>
<feature type="compositionally biased region" description="Basic residues" evidence="1">
    <location>
        <begin position="35"/>
        <end position="49"/>
    </location>
</feature>
<evidence type="ECO:0000313" key="3">
    <source>
        <dbReference type="Proteomes" id="UP001420932"/>
    </source>
</evidence>
<proteinExistence type="predicted"/>
<comment type="caution">
    <text evidence="2">The sequence shown here is derived from an EMBL/GenBank/DDBJ whole genome shotgun (WGS) entry which is preliminary data.</text>
</comment>
<keyword evidence="3" id="KW-1185">Reference proteome</keyword>
<reference evidence="2 3" key="1">
    <citation type="submission" date="2024-01" db="EMBL/GenBank/DDBJ databases">
        <title>Genome assemblies of Stephania.</title>
        <authorList>
            <person name="Yang L."/>
        </authorList>
    </citation>
    <scope>NUCLEOTIDE SEQUENCE [LARGE SCALE GENOMIC DNA]</scope>
    <source>
        <strain evidence="2">YNDBR</strain>
        <tissue evidence="2">Leaf</tissue>
    </source>
</reference>
<gene>
    <name evidence="2" type="ORF">Syun_005791</name>
</gene>
<protein>
    <submittedName>
        <fullName evidence="2">Uncharacterized protein</fullName>
    </submittedName>
</protein>
<dbReference type="AlphaFoldDB" id="A0AAP0KY10"/>
<sequence length="89" mass="10490">MANGGGGGFLRRIKNRPRGRLACAKQTRTRSELRHRSRTRRRQRESHRRLLSFDDHMDLSKTKQLVKLGLDNADLILRRLGRSRDRWLG</sequence>
<dbReference type="Proteomes" id="UP001420932">
    <property type="component" value="Unassembled WGS sequence"/>
</dbReference>
<evidence type="ECO:0000256" key="1">
    <source>
        <dbReference type="SAM" id="MobiDB-lite"/>
    </source>
</evidence>
<feature type="region of interest" description="Disordered" evidence="1">
    <location>
        <begin position="1"/>
        <end position="49"/>
    </location>
</feature>